<gene>
    <name evidence="2" type="ORF">ZHAS_00021026</name>
</gene>
<dbReference type="EMBL" id="KE525405">
    <property type="protein sequence ID" value="KFB52763.1"/>
    <property type="molecule type" value="Genomic_DNA"/>
</dbReference>
<evidence type="ECO:0000313" key="3">
    <source>
        <dbReference type="EnsemblMetazoa" id="ASIC021026-PA"/>
    </source>
</evidence>
<proteinExistence type="predicted"/>
<name>A0A084WRB9_ANOSI</name>
<evidence type="ECO:0000313" key="4">
    <source>
        <dbReference type="Proteomes" id="UP000030765"/>
    </source>
</evidence>
<feature type="compositionally biased region" description="Low complexity" evidence="1">
    <location>
        <begin position="126"/>
        <end position="138"/>
    </location>
</feature>
<reference evidence="3" key="2">
    <citation type="submission" date="2020-05" db="UniProtKB">
        <authorList>
            <consortium name="EnsemblMetazoa"/>
        </authorList>
    </citation>
    <scope>IDENTIFICATION</scope>
</reference>
<keyword evidence="4" id="KW-1185">Reference proteome</keyword>
<reference evidence="2 4" key="1">
    <citation type="journal article" date="2014" name="BMC Genomics">
        <title>Genome sequence of Anopheles sinensis provides insight into genetics basis of mosquito competence for malaria parasites.</title>
        <authorList>
            <person name="Zhou D."/>
            <person name="Zhang D."/>
            <person name="Ding G."/>
            <person name="Shi L."/>
            <person name="Hou Q."/>
            <person name="Ye Y."/>
            <person name="Xu Y."/>
            <person name="Zhou H."/>
            <person name="Xiong C."/>
            <person name="Li S."/>
            <person name="Yu J."/>
            <person name="Hong S."/>
            <person name="Yu X."/>
            <person name="Zou P."/>
            <person name="Chen C."/>
            <person name="Chang X."/>
            <person name="Wang W."/>
            <person name="Lv Y."/>
            <person name="Sun Y."/>
            <person name="Ma L."/>
            <person name="Shen B."/>
            <person name="Zhu C."/>
        </authorList>
    </citation>
    <scope>NUCLEOTIDE SEQUENCE [LARGE SCALE GENOMIC DNA]</scope>
</reference>
<feature type="compositionally biased region" description="Acidic residues" evidence="1">
    <location>
        <begin position="151"/>
        <end position="160"/>
    </location>
</feature>
<protein>
    <submittedName>
        <fullName evidence="2 3">Uncharacterized protein</fullName>
    </submittedName>
</protein>
<feature type="region of interest" description="Disordered" evidence="1">
    <location>
        <begin position="108"/>
        <end position="160"/>
    </location>
</feature>
<dbReference type="EnsemblMetazoa" id="ASIC021026-RA">
    <property type="protein sequence ID" value="ASIC021026-PA"/>
    <property type="gene ID" value="ASIC021026"/>
</dbReference>
<organism evidence="2">
    <name type="scientific">Anopheles sinensis</name>
    <name type="common">Mosquito</name>
    <dbReference type="NCBI Taxonomy" id="74873"/>
    <lineage>
        <taxon>Eukaryota</taxon>
        <taxon>Metazoa</taxon>
        <taxon>Ecdysozoa</taxon>
        <taxon>Arthropoda</taxon>
        <taxon>Hexapoda</taxon>
        <taxon>Insecta</taxon>
        <taxon>Pterygota</taxon>
        <taxon>Neoptera</taxon>
        <taxon>Endopterygota</taxon>
        <taxon>Diptera</taxon>
        <taxon>Nematocera</taxon>
        <taxon>Culicoidea</taxon>
        <taxon>Culicidae</taxon>
        <taxon>Anophelinae</taxon>
        <taxon>Anopheles</taxon>
    </lineage>
</organism>
<dbReference type="Proteomes" id="UP000030765">
    <property type="component" value="Unassembled WGS sequence"/>
</dbReference>
<accession>A0A084WRB9</accession>
<dbReference type="AlphaFoldDB" id="A0A084WRB9"/>
<dbReference type="EMBL" id="ATLV01026017">
    <property type="status" value="NOT_ANNOTATED_CDS"/>
    <property type="molecule type" value="Genomic_DNA"/>
</dbReference>
<dbReference type="VEuPathDB" id="VectorBase:ASIC021026"/>
<evidence type="ECO:0000256" key="1">
    <source>
        <dbReference type="SAM" id="MobiDB-lite"/>
    </source>
</evidence>
<evidence type="ECO:0000313" key="2">
    <source>
        <dbReference type="EMBL" id="KFB52763.1"/>
    </source>
</evidence>
<sequence>MSRWRKVAVGLGMKYLSSNFTPYSSVRLPPLAGVRDGGRKTASLPWPPKFVNASQFASFVQFGLWCNVLRSALPLGRDPLTVVWPNRSTRRTETVPPVRLIHTAPSRCSKGTAHLRPSSSYCRLLGPHTSSTSTPHGSSTKRRTVDHTTTDDGDDDDGEP</sequence>